<dbReference type="OrthoDB" id="6189343at2759"/>
<dbReference type="GeneID" id="111109776"/>
<feature type="domain" description="Cartilage intermediate layer protein 1/2 C-terminal" evidence="2">
    <location>
        <begin position="172"/>
        <end position="335"/>
    </location>
</feature>
<dbReference type="Pfam" id="PF23599">
    <property type="entry name" value="CILP_C"/>
    <property type="match status" value="1"/>
</dbReference>
<dbReference type="KEGG" id="cvn:111109776"/>
<proteinExistence type="predicted"/>
<feature type="chain" id="PRO_5034934284" evidence="1">
    <location>
        <begin position="18"/>
        <end position="336"/>
    </location>
</feature>
<dbReference type="InterPro" id="IPR056258">
    <property type="entry name" value="CILP-1/2_C"/>
</dbReference>
<evidence type="ECO:0000313" key="3">
    <source>
        <dbReference type="Proteomes" id="UP000694844"/>
    </source>
</evidence>
<protein>
    <submittedName>
        <fullName evidence="4">Uncharacterized protein LOC111109776</fullName>
    </submittedName>
</protein>
<keyword evidence="3" id="KW-1185">Reference proteome</keyword>
<name>A0A8B8BF92_CRAVI</name>
<keyword evidence="1" id="KW-0732">Signal</keyword>
<organism evidence="3 4">
    <name type="scientific">Crassostrea virginica</name>
    <name type="common">Eastern oyster</name>
    <dbReference type="NCBI Taxonomy" id="6565"/>
    <lineage>
        <taxon>Eukaryota</taxon>
        <taxon>Metazoa</taxon>
        <taxon>Spiralia</taxon>
        <taxon>Lophotrochozoa</taxon>
        <taxon>Mollusca</taxon>
        <taxon>Bivalvia</taxon>
        <taxon>Autobranchia</taxon>
        <taxon>Pteriomorphia</taxon>
        <taxon>Ostreida</taxon>
        <taxon>Ostreoidea</taxon>
        <taxon>Ostreidae</taxon>
        <taxon>Crassostrea</taxon>
    </lineage>
</organism>
<reference evidence="4" key="1">
    <citation type="submission" date="2025-08" db="UniProtKB">
        <authorList>
            <consortium name="RefSeq"/>
        </authorList>
    </citation>
    <scope>IDENTIFICATION</scope>
    <source>
        <tissue evidence="4">Whole sample</tissue>
    </source>
</reference>
<evidence type="ECO:0000313" key="4">
    <source>
        <dbReference type="RefSeq" id="XP_022301716.1"/>
    </source>
</evidence>
<feature type="signal peptide" evidence="1">
    <location>
        <begin position="1"/>
        <end position="17"/>
    </location>
</feature>
<dbReference type="AlphaFoldDB" id="A0A8B8BF92"/>
<gene>
    <name evidence="4" type="primary">LOC111109776</name>
</gene>
<accession>A0A8B8BF92</accession>
<dbReference type="RefSeq" id="XP_022301716.1">
    <property type="nucleotide sequence ID" value="XM_022446008.1"/>
</dbReference>
<evidence type="ECO:0000259" key="2">
    <source>
        <dbReference type="Pfam" id="PF23599"/>
    </source>
</evidence>
<sequence>MFTLACIFSIYFGYVFCHDGIFLNSSTYCYTGVKMFSNPHLLTVVPSIPVYAISTEDRNQIVYSVSKTDLNGQACILTPCFGNIKLVVESKRERAFAAATNKQQITSMLFYNVSDYMDHIVVDIDQSLKGIGNDTGPVYIDKEECKRGRQYFLFHFQGLSGKLMTNPYAEEHDYRTSWNPTFPRKSCFVKVQIQTKSKSLGIIANSYDESGYWFGTFVAPLHGNHNGKRAACIEFRCPVYDSLNEEIPTILNADMPGSSNCTLISVSDELESSTLNATDTSFTGIFRPGSHYGSNVGVYVDKSKNALFSCYGGKFATESNYLMNPEVGIALRYNCS</sequence>
<dbReference type="Proteomes" id="UP000694844">
    <property type="component" value="Chromosome 8"/>
</dbReference>
<evidence type="ECO:0000256" key="1">
    <source>
        <dbReference type="SAM" id="SignalP"/>
    </source>
</evidence>